<evidence type="ECO:0000313" key="2">
    <source>
        <dbReference type="Proteomes" id="UP001241377"/>
    </source>
</evidence>
<comment type="caution">
    <text evidence="1">The sequence shown here is derived from an EMBL/GenBank/DDBJ whole genome shotgun (WGS) entry which is preliminary data.</text>
</comment>
<proteinExistence type="predicted"/>
<accession>A0ACC2WMH9</accession>
<organism evidence="1 2">
    <name type="scientific">Naganishia cerealis</name>
    <dbReference type="NCBI Taxonomy" id="610337"/>
    <lineage>
        <taxon>Eukaryota</taxon>
        <taxon>Fungi</taxon>
        <taxon>Dikarya</taxon>
        <taxon>Basidiomycota</taxon>
        <taxon>Agaricomycotina</taxon>
        <taxon>Tremellomycetes</taxon>
        <taxon>Filobasidiales</taxon>
        <taxon>Filobasidiaceae</taxon>
        <taxon>Naganishia</taxon>
    </lineage>
</organism>
<keyword evidence="2" id="KW-1185">Reference proteome</keyword>
<protein>
    <submittedName>
        <fullName evidence="1">Uncharacterized protein</fullName>
    </submittedName>
</protein>
<dbReference type="Proteomes" id="UP001241377">
    <property type="component" value="Unassembled WGS sequence"/>
</dbReference>
<evidence type="ECO:0000313" key="1">
    <source>
        <dbReference type="EMBL" id="KAJ9112944.1"/>
    </source>
</evidence>
<sequence length="1006" mass="112521">MTVDQSSPVSRGVLIDQLFASETGENNDLITILGSVKPTRSSKSSLVSILRGLYTKNTKLLQLLNNYRNNVQEPDYEVEQFKSFVNEFIIWMDNGGIVLYEKFLACFLDKNLVLHEDVHKYSKPIRNATAYISFMSAAKAYIRNPFVMEKLQLLSTRFESILKNYQEFQMTNSLCNISFSNVAAFPWHSTSTKVASYFVAEQIVDRSFGQEFILENHQGQVEIALLNLSNSKTPRSFDAMALLSVDSTTSTTNPGSRSLLYPPCRYNELFVELEDDCITLRPINFSTDELSVSEMSLRIKGKKDQAQKWFSKLATIFPSKHGECLPIGPDANCSLAGLGINIHLSSGSESPEFEASSGTPSFKELLDSPTGPKEMVKPPHIKTSSHLSHSSISSVNSVESARNQYDRSLNIIHKTLSGPHENHESVMKYISRKTLSPEDEMNVCSNGRPRSEQAEVAYDTPESKSNNEPVDLSDIPLSSSYLAGNEMKFKSAPEIGKQTSSEGLFKLSNGSAIDISNFGRTHQPSFSVAHGLSDISQLTESLSLDKTKKKRKSILGLFKKRNMETAVRSEENTEPKSKTKAEPKEEKEYPNEPETNESKANRNVKDLSITTDIPRNIDLAQPLSTISERSGSPGPRSALPSPFALPSSTSTYFFKPYINGSNVSLALQDVAEETISIPQHLKDIINDDLSIDFYISPSSPKTLKVSRWKEKYGKWEMLTTNDMLFLKIVVNYESNKAWLIVFKEEYDEGEEDIVDKPLLLLNINSTQTEVRQSSALDAQISTVNAITNDRIKILLRCSKGNLAHAIFTNLSNILGVLASNKSKDMRSQASSSTLTSSVMEGMTSKSTTISSVSSMITDAKQPPKSVLKESSLQTCNSDEITRAHILSNPENSKLMVVNRMTVRLQKLTEGYERVKYSSSWKIISMYALTVYIISDHFTDANYYHLVLDNLDDNDKENFNWLFKEDSKLSIIEKVGKAGLLVKLAPEELYMVECRGKKELKSLIEIF</sequence>
<gene>
    <name evidence="1" type="ORF">QFC19_000499</name>
</gene>
<name>A0ACC2WMH9_9TREE</name>
<reference evidence="1" key="1">
    <citation type="submission" date="2023-04" db="EMBL/GenBank/DDBJ databases">
        <title>Draft Genome sequencing of Naganishia species isolated from polar environments using Oxford Nanopore Technology.</title>
        <authorList>
            <person name="Leo P."/>
            <person name="Venkateswaran K."/>
        </authorList>
    </citation>
    <scope>NUCLEOTIDE SEQUENCE</scope>
    <source>
        <strain evidence="1">MNA-CCFEE 5261</strain>
    </source>
</reference>
<dbReference type="EMBL" id="JASBWR010000003">
    <property type="protein sequence ID" value="KAJ9112944.1"/>
    <property type="molecule type" value="Genomic_DNA"/>
</dbReference>